<evidence type="ECO:0000256" key="1">
    <source>
        <dbReference type="SAM" id="MobiDB-lite"/>
    </source>
</evidence>
<sequence length="1407" mass="152666">MPSLSHTALQSSTASHSNGSAHPPDARSASVWTRSNTDDVSLSQLHKFWGGLSVVARRDLLRIDKQTLFEQVRKNLYCSRCHGLLVEGFSQIILYGKSLQAGMVGQNSGGGTTGKQVSGKGHYAAVAGFADDSKDPSVHPWGGLAATRDSMLTVLDCFLDGMPLEVLQNVFECARARERERELLYPDACGGGGRGWICQNGSFNGRGHGLKETCALHTARLSCEALVDFWSALGDETRLSLLRMKEEDFIERLMFRFNSKRFCRDCRRNVLREFKEMKELKRSRKEPQCTQWFCAADSVFRYEVSKTAVHVDWHNCFVGDGGSPFQRFEWALGTGEGKSDIFPFEDVGLSEFAYVDNLDLANISACFIVVRGWNRDGRCTELSAKAHALKGQLCVHRRLIIGDGYVSITKGESIQRFFERAEETEEEDEDAVDKDGNDYEGEASRPQKHAKSPELARDFLLDAATVIFKEQVEKAFREGTARQNAHSIFVCLALSLLEERVRVACKEITSLEKQNKLLEEEEYEKREEEERRERRKQKEKEKKLRRKEKLKSKEKANRRNCSSVTLNPNGCLTASSLDVDHEEEQDSNSGSQVEGTESNHSEDSMSARPSSPDTVEARPSADGFDSENGGSSQHEALAPAQITDDALGLRDGNGAFIVERSKSAKRRTQGRKTSIDNSNGSFRRGSIPSLEADGNLRMTLNPHSSEVKEVLSSQEHQRNNVRKVGVKAVTKRVDGWSSSPTYNSNNRDETLQSCACGSSHVGSRSKVGQRGPGRPGVREPNASVGSGERSIIEGLSGKTLHRSDNVDPALVRRSTEQSLGMSVTANIFDRRDQRAGSITDRAAKTLHSRSSSLDLGFGASSGHCGVPKSSPNGAVGHGSLVNGLPASVALKPMWTPRAVNAPNGLTVKVSGTLPLDSEHGKDDHALIGSQARPVSPWPPPFKSASPKASSIVFEDFPGSAEEESTVTEHLSTSAEEEELEMPAPNAPVLPRTVITTDDSRGNLITSEIDFKVGGSPGTSAPNSEDESVSVQEVVPAVNAENCVVLEDIIYTDSRQGSSEEGQDSPRVLRPVATQGALNYVPETGLITQQHHSYRSAGILSGPSAHVHTNSHQQVNFPQGSLLRPPNNGMYAYTTDMLASQGHLQNAIQPPSMAPGAMNMRHPRPFGFFPMGPWAARGRTGVLPPQACVYAVSGPGGLPMGVLPPISLAAPGSVSPGGFAPNHLSAIPDGLNPLQIRDNQHNGTHQMYLSRFGDSPGRGSHGRIMVERTPGLKSDGSQVEGTSAADVGHVREGQKFLGHALSNDSQSPLLGMKERHHTASPTSADFSFFHSKWPISGGTNKTEAFTKASDSDTYRSSNLPVSCAERTQCLLGPDGVSKSSLPVGEYSLFASAPSKGFGLFGARVQGPM</sequence>
<dbReference type="EMBL" id="ABEU02000006">
    <property type="protein sequence ID" value="PNR53141.1"/>
    <property type="molecule type" value="Genomic_DNA"/>
</dbReference>
<feature type="compositionally biased region" description="Polar residues" evidence="1">
    <location>
        <begin position="671"/>
        <end position="681"/>
    </location>
</feature>
<evidence type="ECO:0000313" key="4">
    <source>
        <dbReference type="Proteomes" id="UP000006727"/>
    </source>
</evidence>
<feature type="compositionally biased region" description="Polar residues" evidence="1">
    <location>
        <begin position="559"/>
        <end position="576"/>
    </location>
</feature>
<dbReference type="PANTHER" id="PTHR16897:SF2">
    <property type="entry name" value="OS03G0226600 PROTEIN"/>
    <property type="match status" value="1"/>
</dbReference>
<feature type="compositionally biased region" description="Basic and acidic residues" evidence="1">
    <location>
        <begin position="520"/>
        <end position="542"/>
    </location>
</feature>
<evidence type="ECO:0000313" key="3">
    <source>
        <dbReference type="EnsemblPlants" id="Pp3c6_26480V3.1"/>
    </source>
</evidence>
<protein>
    <recommendedName>
        <fullName evidence="5">Stress response protein NST1</fullName>
    </recommendedName>
</protein>
<dbReference type="PaxDb" id="3218-PP1S53_40V6.1"/>
<feature type="region of interest" description="Disordered" evidence="1">
    <location>
        <begin position="757"/>
        <end position="789"/>
    </location>
</feature>
<dbReference type="Proteomes" id="UP000006727">
    <property type="component" value="Chromosome 6"/>
</dbReference>
<dbReference type="GeneID" id="112283424"/>
<dbReference type="Gramene" id="Pp3c6_26480V3.1">
    <property type="protein sequence ID" value="Pp3c6_26480V3.1"/>
    <property type="gene ID" value="Pp3c6_26480"/>
</dbReference>
<feature type="compositionally biased region" description="Acidic residues" evidence="1">
    <location>
        <begin position="422"/>
        <end position="432"/>
    </location>
</feature>
<dbReference type="OrthoDB" id="567691at2759"/>
<dbReference type="EnsemblPlants" id="Pp3c6_26480V3.2">
    <property type="protein sequence ID" value="Pp3c6_26480V3.2"/>
    <property type="gene ID" value="Pp3c6_26480"/>
</dbReference>
<proteinExistence type="predicted"/>
<dbReference type="RefSeq" id="XP_024377830.1">
    <property type="nucleotide sequence ID" value="XM_024522062.2"/>
</dbReference>
<keyword evidence="4" id="KW-1185">Reference proteome</keyword>
<feature type="region of interest" description="Disordered" evidence="1">
    <location>
        <begin position="520"/>
        <end position="633"/>
    </location>
</feature>
<accession>A0A2K1KH78</accession>
<dbReference type="STRING" id="3218.A0A2K1KH78"/>
<reference evidence="2 4" key="2">
    <citation type="journal article" date="2018" name="Plant J.">
        <title>The Physcomitrella patens chromosome-scale assembly reveals moss genome structure and evolution.</title>
        <authorList>
            <person name="Lang D."/>
            <person name="Ullrich K.K."/>
            <person name="Murat F."/>
            <person name="Fuchs J."/>
            <person name="Jenkins J."/>
            <person name="Haas F.B."/>
            <person name="Piednoel M."/>
            <person name="Gundlach H."/>
            <person name="Van Bel M."/>
            <person name="Meyberg R."/>
            <person name="Vives C."/>
            <person name="Morata J."/>
            <person name="Symeonidi A."/>
            <person name="Hiss M."/>
            <person name="Muchero W."/>
            <person name="Kamisugi Y."/>
            <person name="Saleh O."/>
            <person name="Blanc G."/>
            <person name="Decker E.L."/>
            <person name="van Gessel N."/>
            <person name="Grimwood J."/>
            <person name="Hayes R.D."/>
            <person name="Graham S.W."/>
            <person name="Gunter L.E."/>
            <person name="McDaniel S.F."/>
            <person name="Hoernstein S.N.W."/>
            <person name="Larsson A."/>
            <person name="Li F.W."/>
            <person name="Perroud P.F."/>
            <person name="Phillips J."/>
            <person name="Ranjan P."/>
            <person name="Rokshar D.S."/>
            <person name="Rothfels C.J."/>
            <person name="Schneider L."/>
            <person name="Shu S."/>
            <person name="Stevenson D.W."/>
            <person name="Thummler F."/>
            <person name="Tillich M."/>
            <person name="Villarreal Aguilar J.C."/>
            <person name="Widiez T."/>
            <person name="Wong G.K."/>
            <person name="Wymore A."/>
            <person name="Zhang Y."/>
            <person name="Zimmer A.D."/>
            <person name="Quatrano R.S."/>
            <person name="Mayer K.F.X."/>
            <person name="Goodstein D."/>
            <person name="Casacuberta J.M."/>
            <person name="Vandepoele K."/>
            <person name="Reski R."/>
            <person name="Cuming A.C."/>
            <person name="Tuskan G.A."/>
            <person name="Maumus F."/>
            <person name="Salse J."/>
            <person name="Schmutz J."/>
            <person name="Rensing S.A."/>
        </authorList>
    </citation>
    <scope>NUCLEOTIDE SEQUENCE [LARGE SCALE GENOMIC DNA]</scope>
    <source>
        <strain evidence="3 4">cv. Gransden 2004</strain>
    </source>
</reference>
<dbReference type="Gramene" id="Pp3c6_26480V3.2">
    <property type="protein sequence ID" value="Pp3c6_26480V3.2"/>
    <property type="gene ID" value="Pp3c6_26480"/>
</dbReference>
<dbReference type="KEGG" id="ppp:112283424"/>
<evidence type="ECO:0000313" key="2">
    <source>
        <dbReference type="EMBL" id="PNR53141.1"/>
    </source>
</evidence>
<feature type="region of interest" description="Disordered" evidence="1">
    <location>
        <begin position="1"/>
        <end position="32"/>
    </location>
</feature>
<feature type="region of interest" description="Disordered" evidence="1">
    <location>
        <begin position="958"/>
        <end position="982"/>
    </location>
</feature>
<reference evidence="3" key="3">
    <citation type="submission" date="2020-12" db="UniProtKB">
        <authorList>
            <consortium name="EnsemblPlants"/>
        </authorList>
    </citation>
    <scope>IDENTIFICATION</scope>
</reference>
<dbReference type="EnsemblPlants" id="Pp3c6_26480V3.1">
    <property type="protein sequence ID" value="Pp3c6_26480V3.1"/>
    <property type="gene ID" value="Pp3c6_26480"/>
</dbReference>
<dbReference type="PANTHER" id="PTHR16897">
    <property type="entry name" value="OS10G0105400 PROTEIN"/>
    <property type="match status" value="1"/>
</dbReference>
<feature type="region of interest" description="Disordered" evidence="1">
    <location>
        <begin position="658"/>
        <end position="694"/>
    </location>
</feature>
<feature type="compositionally biased region" description="Polar residues" evidence="1">
    <location>
        <begin position="1"/>
        <end position="20"/>
    </location>
</feature>
<reference evidence="2 4" key="1">
    <citation type="journal article" date="2008" name="Science">
        <title>The Physcomitrella genome reveals evolutionary insights into the conquest of land by plants.</title>
        <authorList>
            <person name="Rensing S."/>
            <person name="Lang D."/>
            <person name="Zimmer A."/>
            <person name="Terry A."/>
            <person name="Salamov A."/>
            <person name="Shapiro H."/>
            <person name="Nishiyama T."/>
            <person name="Perroud P.-F."/>
            <person name="Lindquist E."/>
            <person name="Kamisugi Y."/>
            <person name="Tanahashi T."/>
            <person name="Sakakibara K."/>
            <person name="Fujita T."/>
            <person name="Oishi K."/>
            <person name="Shin-I T."/>
            <person name="Kuroki Y."/>
            <person name="Toyoda A."/>
            <person name="Suzuki Y."/>
            <person name="Hashimoto A."/>
            <person name="Yamaguchi K."/>
            <person name="Sugano A."/>
            <person name="Kohara Y."/>
            <person name="Fujiyama A."/>
            <person name="Anterola A."/>
            <person name="Aoki S."/>
            <person name="Ashton N."/>
            <person name="Barbazuk W.B."/>
            <person name="Barker E."/>
            <person name="Bennetzen J."/>
            <person name="Bezanilla M."/>
            <person name="Blankenship R."/>
            <person name="Cho S.H."/>
            <person name="Dutcher S."/>
            <person name="Estelle M."/>
            <person name="Fawcett J.A."/>
            <person name="Gundlach H."/>
            <person name="Hanada K."/>
            <person name="Heyl A."/>
            <person name="Hicks K.A."/>
            <person name="Hugh J."/>
            <person name="Lohr M."/>
            <person name="Mayer K."/>
            <person name="Melkozernov A."/>
            <person name="Murata T."/>
            <person name="Nelson D."/>
            <person name="Pils B."/>
            <person name="Prigge M."/>
            <person name="Reiss B."/>
            <person name="Renner T."/>
            <person name="Rombauts S."/>
            <person name="Rushton P."/>
            <person name="Sanderfoot A."/>
            <person name="Schween G."/>
            <person name="Shiu S.-H."/>
            <person name="Stueber K."/>
            <person name="Theodoulou F.L."/>
            <person name="Tu H."/>
            <person name="Van de Peer Y."/>
            <person name="Verrier P.J."/>
            <person name="Waters E."/>
            <person name="Wood A."/>
            <person name="Yang L."/>
            <person name="Cove D."/>
            <person name="Cuming A."/>
            <person name="Hasebe M."/>
            <person name="Lucas S."/>
            <person name="Mishler D.B."/>
            <person name="Reski R."/>
            <person name="Grigoriev I."/>
            <person name="Quatrano R.S."/>
            <person name="Boore J.L."/>
        </authorList>
    </citation>
    <scope>NUCLEOTIDE SEQUENCE [LARGE SCALE GENOMIC DNA]</scope>
    <source>
        <strain evidence="3 4">cv. Gransden 2004</strain>
    </source>
</reference>
<name>A0A2K1KH78_PHYPA</name>
<feature type="region of interest" description="Disordered" evidence="1">
    <location>
        <begin position="420"/>
        <end position="452"/>
    </location>
</feature>
<feature type="compositionally biased region" description="Polar residues" evidence="1">
    <location>
        <begin position="587"/>
        <end position="596"/>
    </location>
</feature>
<organism evidence="2">
    <name type="scientific">Physcomitrium patens</name>
    <name type="common">Spreading-leaved earth moss</name>
    <name type="synonym">Physcomitrella patens</name>
    <dbReference type="NCBI Taxonomy" id="3218"/>
    <lineage>
        <taxon>Eukaryota</taxon>
        <taxon>Viridiplantae</taxon>
        <taxon>Streptophyta</taxon>
        <taxon>Embryophyta</taxon>
        <taxon>Bryophyta</taxon>
        <taxon>Bryophytina</taxon>
        <taxon>Bryopsida</taxon>
        <taxon>Funariidae</taxon>
        <taxon>Funariales</taxon>
        <taxon>Funariaceae</taxon>
        <taxon>Physcomitrium</taxon>
    </lineage>
</organism>
<gene>
    <name evidence="3" type="primary">LOC112283424</name>
    <name evidence="2" type="ORF">PHYPA_009516</name>
</gene>
<feature type="compositionally biased region" description="Basic and acidic residues" evidence="1">
    <location>
        <begin position="433"/>
        <end position="452"/>
    </location>
</feature>
<evidence type="ECO:0008006" key="5">
    <source>
        <dbReference type="Google" id="ProtNLM"/>
    </source>
</evidence>